<dbReference type="Proteomes" id="UP001164803">
    <property type="component" value="Chromosome"/>
</dbReference>
<dbReference type="InterPro" id="IPR036388">
    <property type="entry name" value="WH-like_DNA-bd_sf"/>
</dbReference>
<dbReference type="Gene3D" id="1.10.10.10">
    <property type="entry name" value="Winged helix-like DNA-binding domain superfamily/Winged helix DNA-binding domain"/>
    <property type="match status" value="1"/>
</dbReference>
<dbReference type="InterPro" id="IPR000524">
    <property type="entry name" value="Tscrpt_reg_HTH_GntR"/>
</dbReference>
<dbReference type="InterPro" id="IPR011711">
    <property type="entry name" value="GntR_C"/>
</dbReference>
<dbReference type="SMART" id="SM00895">
    <property type="entry name" value="FCD"/>
    <property type="match status" value="1"/>
</dbReference>
<dbReference type="SUPFAM" id="SSF48008">
    <property type="entry name" value="GntR ligand-binding domain-like"/>
    <property type="match status" value="1"/>
</dbReference>
<dbReference type="InterPro" id="IPR036390">
    <property type="entry name" value="WH_DNA-bd_sf"/>
</dbReference>
<dbReference type="Pfam" id="PF00392">
    <property type="entry name" value="GntR"/>
    <property type="match status" value="1"/>
</dbReference>
<evidence type="ECO:0000256" key="3">
    <source>
        <dbReference type="ARBA" id="ARBA00023163"/>
    </source>
</evidence>
<proteinExistence type="predicted"/>
<dbReference type="PANTHER" id="PTHR43537">
    <property type="entry name" value="TRANSCRIPTIONAL REGULATOR, GNTR FAMILY"/>
    <property type="match status" value="1"/>
</dbReference>
<dbReference type="PROSITE" id="PS50949">
    <property type="entry name" value="HTH_GNTR"/>
    <property type="match status" value="1"/>
</dbReference>
<evidence type="ECO:0000259" key="4">
    <source>
        <dbReference type="PROSITE" id="PS50949"/>
    </source>
</evidence>
<dbReference type="PANTHER" id="PTHR43537:SF5">
    <property type="entry name" value="UXU OPERON TRANSCRIPTIONAL REGULATOR"/>
    <property type="match status" value="1"/>
</dbReference>
<keyword evidence="3" id="KW-0804">Transcription</keyword>
<dbReference type="EMBL" id="CP104064">
    <property type="protein sequence ID" value="WAH35701.1"/>
    <property type="molecule type" value="Genomic_DNA"/>
</dbReference>
<evidence type="ECO:0000313" key="5">
    <source>
        <dbReference type="EMBL" id="WAH35701.1"/>
    </source>
</evidence>
<dbReference type="Pfam" id="PF07729">
    <property type="entry name" value="FCD"/>
    <property type="match status" value="1"/>
</dbReference>
<evidence type="ECO:0000313" key="6">
    <source>
        <dbReference type="Proteomes" id="UP001164803"/>
    </source>
</evidence>
<keyword evidence="6" id="KW-1185">Reference proteome</keyword>
<evidence type="ECO:0000256" key="2">
    <source>
        <dbReference type="ARBA" id="ARBA00023125"/>
    </source>
</evidence>
<keyword evidence="2" id="KW-0238">DNA-binding</keyword>
<name>A0ABY6YYP8_9BACL</name>
<sequence>MLNEDECYQHLRNQIRTGTLMPNERLVEMDLSKGLGAGRAAVRTALARLEQEGLVERQRHRGARVRLISEAEAIEILEVRSALEPIIAYHAAVNASKADIAVLSSVLDDMESFHNANDWIRYSDGNARLHQTLIRIARHNTATRILDTLHSQSVRFQYRMMLSRGRIENSLAEHRAIVRAVSDGKPEEAKQAMREHLSRVVITLRELFKRST</sequence>
<organism evidence="5 6">
    <name type="scientific">Alicyclobacillus dauci</name>
    <dbReference type="NCBI Taxonomy" id="1475485"/>
    <lineage>
        <taxon>Bacteria</taxon>
        <taxon>Bacillati</taxon>
        <taxon>Bacillota</taxon>
        <taxon>Bacilli</taxon>
        <taxon>Bacillales</taxon>
        <taxon>Alicyclobacillaceae</taxon>
        <taxon>Alicyclobacillus</taxon>
    </lineage>
</organism>
<dbReference type="RefSeq" id="WP_268042983.1">
    <property type="nucleotide sequence ID" value="NZ_CP104064.1"/>
</dbReference>
<dbReference type="CDD" id="cd07377">
    <property type="entry name" value="WHTH_GntR"/>
    <property type="match status" value="1"/>
</dbReference>
<protein>
    <submittedName>
        <fullName evidence="5">GntR family transcriptional regulator</fullName>
    </submittedName>
</protein>
<dbReference type="SUPFAM" id="SSF46785">
    <property type="entry name" value="Winged helix' DNA-binding domain"/>
    <property type="match status" value="1"/>
</dbReference>
<keyword evidence="1" id="KW-0805">Transcription regulation</keyword>
<evidence type="ECO:0000256" key="1">
    <source>
        <dbReference type="ARBA" id="ARBA00023015"/>
    </source>
</evidence>
<dbReference type="SMART" id="SM00345">
    <property type="entry name" value="HTH_GNTR"/>
    <property type="match status" value="1"/>
</dbReference>
<dbReference type="InterPro" id="IPR008920">
    <property type="entry name" value="TF_FadR/GntR_C"/>
</dbReference>
<reference evidence="5" key="1">
    <citation type="submission" date="2022-08" db="EMBL/GenBank/DDBJ databases">
        <title>Alicyclobacillus dauci DSM2870, complete genome.</title>
        <authorList>
            <person name="Wang Q."/>
            <person name="Cai R."/>
            <person name="Wang Z."/>
        </authorList>
    </citation>
    <scope>NUCLEOTIDE SEQUENCE</scope>
    <source>
        <strain evidence="5">DSM 28700</strain>
    </source>
</reference>
<accession>A0ABY6YYP8</accession>
<gene>
    <name evidence="5" type="ORF">NZD86_15650</name>
</gene>
<feature type="domain" description="HTH gntR-type" evidence="4">
    <location>
        <begin position="1"/>
        <end position="68"/>
    </location>
</feature>
<dbReference type="Gene3D" id="1.20.120.530">
    <property type="entry name" value="GntR ligand-binding domain-like"/>
    <property type="match status" value="1"/>
</dbReference>